<sequence length="49" mass="5134">MTGTIEAHTYIGTEDNSMGPPLVLTENTYGKIIGSARTTKGGSGNSKYI</sequence>
<protein>
    <submittedName>
        <fullName evidence="2">Uncharacterized protein</fullName>
    </submittedName>
</protein>
<reference evidence="2" key="1">
    <citation type="submission" date="2021-06" db="EMBL/GenBank/DDBJ databases">
        <authorList>
            <person name="Hodson N. C."/>
            <person name="Mongue J. A."/>
            <person name="Jaron S. K."/>
        </authorList>
    </citation>
    <scope>NUCLEOTIDE SEQUENCE</scope>
</reference>
<gene>
    <name evidence="2" type="ORF">AFUS01_LOCUS8658</name>
</gene>
<evidence type="ECO:0000256" key="1">
    <source>
        <dbReference type="SAM" id="MobiDB-lite"/>
    </source>
</evidence>
<organism evidence="2 3">
    <name type="scientific">Allacma fusca</name>
    <dbReference type="NCBI Taxonomy" id="39272"/>
    <lineage>
        <taxon>Eukaryota</taxon>
        <taxon>Metazoa</taxon>
        <taxon>Ecdysozoa</taxon>
        <taxon>Arthropoda</taxon>
        <taxon>Hexapoda</taxon>
        <taxon>Collembola</taxon>
        <taxon>Symphypleona</taxon>
        <taxon>Sminthuridae</taxon>
        <taxon>Allacma</taxon>
    </lineage>
</organism>
<keyword evidence="3" id="KW-1185">Reference proteome</keyword>
<dbReference type="Proteomes" id="UP000708208">
    <property type="component" value="Unassembled WGS sequence"/>
</dbReference>
<evidence type="ECO:0000313" key="3">
    <source>
        <dbReference type="Proteomes" id="UP000708208"/>
    </source>
</evidence>
<evidence type="ECO:0000313" key="2">
    <source>
        <dbReference type="EMBL" id="CAG7719325.1"/>
    </source>
</evidence>
<dbReference type="OrthoDB" id="25571at2759"/>
<dbReference type="EMBL" id="CAJVCH010060460">
    <property type="protein sequence ID" value="CAG7719325.1"/>
    <property type="molecule type" value="Genomic_DNA"/>
</dbReference>
<feature type="non-terminal residue" evidence="2">
    <location>
        <position position="49"/>
    </location>
</feature>
<feature type="region of interest" description="Disordered" evidence="1">
    <location>
        <begin position="1"/>
        <end position="20"/>
    </location>
</feature>
<comment type="caution">
    <text evidence="2">The sequence shown here is derived from an EMBL/GenBank/DDBJ whole genome shotgun (WGS) entry which is preliminary data.</text>
</comment>
<accession>A0A8J2NYK5</accession>
<dbReference type="AlphaFoldDB" id="A0A8J2NYK5"/>
<proteinExistence type="predicted"/>
<name>A0A8J2NYK5_9HEXA</name>